<protein>
    <submittedName>
        <fullName evidence="4">NAD-dependent epimerase/dehydratase family protein</fullName>
    </submittedName>
</protein>
<feature type="domain" description="NAD-dependent epimerase/dehydratase" evidence="3">
    <location>
        <begin position="7"/>
        <end position="235"/>
    </location>
</feature>
<dbReference type="InterPro" id="IPR001509">
    <property type="entry name" value="Epimerase_deHydtase"/>
</dbReference>
<gene>
    <name evidence="4" type="ORF">D0436_07890</name>
</gene>
<dbReference type="SUPFAM" id="SSF51735">
    <property type="entry name" value="NAD(P)-binding Rossmann-fold domains"/>
    <property type="match status" value="1"/>
</dbReference>
<dbReference type="InterPro" id="IPR036291">
    <property type="entry name" value="NAD(P)-bd_dom_sf"/>
</dbReference>
<accession>A0A5B8QWH0</accession>
<evidence type="ECO:0000256" key="2">
    <source>
        <dbReference type="ARBA" id="ARBA00007637"/>
    </source>
</evidence>
<dbReference type="RefSeq" id="WP_208662137.1">
    <property type="nucleotide sequence ID" value="NZ_CP031775.2"/>
</dbReference>
<dbReference type="Proteomes" id="UP000321124">
    <property type="component" value="Chromosome"/>
</dbReference>
<evidence type="ECO:0000256" key="1">
    <source>
        <dbReference type="ARBA" id="ARBA00005125"/>
    </source>
</evidence>
<dbReference type="Pfam" id="PF01370">
    <property type="entry name" value="Epimerase"/>
    <property type="match status" value="1"/>
</dbReference>
<name>A0A5B8QWH0_9GAMM</name>
<organism evidence="4 5">
    <name type="scientific">Shewanella decolorationis</name>
    <dbReference type="NCBI Taxonomy" id="256839"/>
    <lineage>
        <taxon>Bacteria</taxon>
        <taxon>Pseudomonadati</taxon>
        <taxon>Pseudomonadota</taxon>
        <taxon>Gammaproteobacteria</taxon>
        <taxon>Alteromonadales</taxon>
        <taxon>Shewanellaceae</taxon>
        <taxon>Shewanella</taxon>
    </lineage>
</organism>
<comment type="pathway">
    <text evidence="1">Bacterial outer membrane biogenesis; LPS O-antigen biosynthesis.</text>
</comment>
<evidence type="ECO:0000259" key="3">
    <source>
        <dbReference type="Pfam" id="PF01370"/>
    </source>
</evidence>
<dbReference type="Gene3D" id="3.90.25.10">
    <property type="entry name" value="UDP-galactose 4-epimerase, domain 1"/>
    <property type="match status" value="1"/>
</dbReference>
<dbReference type="PANTHER" id="PTHR43000">
    <property type="entry name" value="DTDP-D-GLUCOSE 4,6-DEHYDRATASE-RELATED"/>
    <property type="match status" value="1"/>
</dbReference>
<dbReference type="Gene3D" id="3.40.50.720">
    <property type="entry name" value="NAD(P)-binding Rossmann-like Domain"/>
    <property type="match status" value="1"/>
</dbReference>
<reference evidence="4 5" key="1">
    <citation type="journal article" date="2019" name="Ecotoxicol. Environ. Saf.">
        <title>Microbial characterization of heavy metal resistant bacterial strains isolated from an electroplating wastewater treatment plant.</title>
        <authorList>
            <person name="Cai X."/>
            <person name="Zheng X."/>
            <person name="Zhang D."/>
            <person name="Iqbal W."/>
            <person name="Liu C."/>
            <person name="Yang B."/>
            <person name="Zhao X."/>
            <person name="Lu X."/>
            <person name="Mao Y."/>
        </authorList>
    </citation>
    <scope>NUCLEOTIDE SEQUENCE [LARGE SCALE GENOMIC DNA]</scope>
    <source>
        <strain evidence="4 5">Ni1-3</strain>
    </source>
</reference>
<dbReference type="KEGG" id="sdeo:D0436_07890"/>
<comment type="similarity">
    <text evidence="2">Belongs to the NAD(P)-dependent epimerase/dehydratase family.</text>
</comment>
<dbReference type="EMBL" id="CP031775">
    <property type="protein sequence ID" value="QDZ90399.1"/>
    <property type="molecule type" value="Genomic_DNA"/>
</dbReference>
<evidence type="ECO:0000313" key="5">
    <source>
        <dbReference type="Proteomes" id="UP000321124"/>
    </source>
</evidence>
<dbReference type="AlphaFoldDB" id="A0A5B8QWH0"/>
<proteinExistence type="inferred from homology"/>
<evidence type="ECO:0000313" key="4">
    <source>
        <dbReference type="EMBL" id="QDZ90399.1"/>
    </source>
</evidence>
<sequence length="307" mass="34143">MKNKYLLVTGGFGFLGRNVAKYFSELGYLVYGIGHGYWTRDQFSAFGFEDWSENDISIENIKDIGQVFDLIVHCGGSGSVAYSISNPYQDFSKTVSGTASVLEYIRLYNPLARLVYPSSPAVHGEHSDSPIDEDAPICPASPYGEFKYMAEHLCHTYSNNFSVDVVILRLFSVYGEGLTKQLLWDASNKIVGAKQAVFWGGGYETRDWIHVDDAIRLIHKVADSKLVSGAVVNAGSGKSTTIKAVLGLLALELGYKGEIEFNQNVKQGDPLYYWADISKALDIGWSPKIKLEDGIKRYAQWFLNQNK</sequence>